<dbReference type="Proteomes" id="UP000663918">
    <property type="component" value="Chromosome"/>
</dbReference>
<dbReference type="EMBL" id="CP062222">
    <property type="protein sequence ID" value="QTC91919.1"/>
    <property type="molecule type" value="Genomic_DNA"/>
</dbReference>
<dbReference type="InterPro" id="IPR009922">
    <property type="entry name" value="DUF1457"/>
</dbReference>
<name>A0A975C2L6_9CAUL</name>
<keyword evidence="2" id="KW-1185">Reference proteome</keyword>
<accession>A0A975C2L6</accession>
<dbReference type="PIRSF" id="PIRSF031878">
    <property type="entry name" value="UCP031878"/>
    <property type="match status" value="1"/>
</dbReference>
<dbReference type="AlphaFoldDB" id="A0A975C2L6"/>
<reference evidence="1" key="1">
    <citation type="submission" date="2020-09" db="EMBL/GenBank/DDBJ databases">
        <title>Brevundimonas sp. LVF2 isolated from a puddle in Goettingen, Germany.</title>
        <authorList>
            <person name="Friedrich I."/>
            <person name="Klassen A."/>
            <person name="Hannes N."/>
            <person name="Schneider D."/>
            <person name="Hertel R."/>
            <person name="Daniel R."/>
        </authorList>
    </citation>
    <scope>NUCLEOTIDE SEQUENCE</scope>
    <source>
        <strain evidence="1">LVF2</strain>
    </source>
</reference>
<gene>
    <name evidence="1" type="ORF">IFJ75_03040</name>
</gene>
<protein>
    <submittedName>
        <fullName evidence="1">PAS domain-containing protein</fullName>
    </submittedName>
</protein>
<dbReference type="KEGG" id="bgoe:IFJ75_03040"/>
<dbReference type="RefSeq" id="WP_207871153.1">
    <property type="nucleotide sequence ID" value="NZ_CP062222.1"/>
</dbReference>
<sequence>MFHSGTQTLIDHWTALPEARRIPARADFQPMAFGPLTPQLFMVEREGARLRLAGAWVERVHGRPLGGADWLSVWREESRPMVAAAMVQAIREARPVVLAADAARMEGVLEIVVAPLRNRAGEADRLVGLYQPVNRADREAEDVGALHARLSIGVGPIARAPLSLAAVDGRRIA</sequence>
<evidence type="ECO:0000313" key="1">
    <source>
        <dbReference type="EMBL" id="QTC91919.1"/>
    </source>
</evidence>
<organism evidence="1 2">
    <name type="scientific">Brevundimonas goettingensis</name>
    <dbReference type="NCBI Taxonomy" id="2774190"/>
    <lineage>
        <taxon>Bacteria</taxon>
        <taxon>Pseudomonadati</taxon>
        <taxon>Pseudomonadota</taxon>
        <taxon>Alphaproteobacteria</taxon>
        <taxon>Caulobacterales</taxon>
        <taxon>Caulobacteraceae</taxon>
        <taxon>Brevundimonas</taxon>
    </lineage>
</organism>
<proteinExistence type="predicted"/>
<evidence type="ECO:0000313" key="2">
    <source>
        <dbReference type="Proteomes" id="UP000663918"/>
    </source>
</evidence>
<dbReference type="Pfam" id="PF07310">
    <property type="entry name" value="PAS_5"/>
    <property type="match status" value="1"/>
</dbReference>